<reference evidence="8" key="1">
    <citation type="journal article" date="2019" name="Gigascience">
        <title>De novo genome assembly of the endangered Acer yangbiense, a plant species with extremely small populations endemic to Yunnan Province, China.</title>
        <authorList>
            <person name="Yang J."/>
            <person name="Wariss H.M."/>
            <person name="Tao L."/>
            <person name="Zhang R."/>
            <person name="Yun Q."/>
            <person name="Hollingsworth P."/>
            <person name="Dao Z."/>
            <person name="Luo G."/>
            <person name="Guo H."/>
            <person name="Ma Y."/>
            <person name="Sun W."/>
        </authorList>
    </citation>
    <scope>NUCLEOTIDE SEQUENCE [LARGE SCALE GENOMIC DNA]</scope>
    <source>
        <strain evidence="8">cv. Malutang</strain>
    </source>
</reference>
<keyword evidence="3" id="KW-0611">Plant defense</keyword>
<evidence type="ECO:0000256" key="2">
    <source>
        <dbReference type="ARBA" id="ARBA00022741"/>
    </source>
</evidence>
<gene>
    <name evidence="7" type="ORF">EZV62_007020</name>
</gene>
<keyword evidence="5" id="KW-0175">Coiled coil</keyword>
<dbReference type="GO" id="GO:0043531">
    <property type="term" value="F:ADP binding"/>
    <property type="evidence" value="ECO:0007669"/>
    <property type="project" value="InterPro"/>
</dbReference>
<feature type="coiled-coil region" evidence="5">
    <location>
        <begin position="44"/>
        <end position="78"/>
    </location>
</feature>
<proteinExistence type="inferred from homology"/>
<dbReference type="InterPro" id="IPR003593">
    <property type="entry name" value="AAA+_ATPase"/>
</dbReference>
<dbReference type="SUPFAM" id="SSF52058">
    <property type="entry name" value="L domain-like"/>
    <property type="match status" value="1"/>
</dbReference>
<comment type="similarity">
    <text evidence="1">Belongs to the disease resistance NB-LRR family.</text>
</comment>
<comment type="caution">
    <text evidence="7">The sequence shown here is derived from an EMBL/GenBank/DDBJ whole genome shotgun (WGS) entry which is preliminary data.</text>
</comment>
<dbReference type="SUPFAM" id="SSF52540">
    <property type="entry name" value="P-loop containing nucleoside triphosphate hydrolases"/>
    <property type="match status" value="1"/>
</dbReference>
<dbReference type="SUPFAM" id="SSF52047">
    <property type="entry name" value="RNI-like"/>
    <property type="match status" value="1"/>
</dbReference>
<accession>A0A5C7I941</accession>
<dbReference type="Gene3D" id="1.10.8.430">
    <property type="entry name" value="Helical domain of apoptotic protease-activating factors"/>
    <property type="match status" value="1"/>
</dbReference>
<dbReference type="PRINTS" id="PR00364">
    <property type="entry name" value="DISEASERSIST"/>
</dbReference>
<name>A0A5C7I941_9ROSI</name>
<evidence type="ECO:0000259" key="6">
    <source>
        <dbReference type="SMART" id="SM00382"/>
    </source>
</evidence>
<sequence length="1471" mass="168236">MVDTAFSVAVKAAECLVAVGPPIAQLFSYIWNYETHFDKLDTELRKLKGQRDKVRHSVEEARRNGEQIEQLVNNWLDRVHTIIAEVSKVIEENERADMICFMGLCPNPKKRYQHSSKAVEKTEVVAGLYDERNFPTVSFRTIPEETWIPSYKGYMVFESRMSTLKNIIDALSNPDVNMVGIYGTGGIGKTTLAKEIVQHAEDKKLFNVVAFAEVAVKPDKKNIQQEIADKLGLTFREESVSGRARSLRQRLKQEEKVLLVLDNIWDKLDLEDVGIPFGNDGEGCKLLLTARILDVLLEMESQKKFEVGILDEGEAWSLYEKKAGVCDHLQALAKDVALACGGLPIAIDSVAVALKNKEECEWKDALRKLTVPSTSNFEGVSAKTYSCIEISYDQLKEKELKSTFLLCCVMENTHIEDLLAYVMGLGIFEKVEAMKDARNRVKTLLRKLKNSSLLLDINKYWFSLHDVVRDVGTSITSRDWNMFCNCTIRESIDKDALMNCLAITLHISKSFPKRMPKLKVLHLVGFVNSMPNSIGLLVNLRTLYIDDCELRDIDFVGEIKQLEILRIHGSYCSKIEMIPKKMCNLTGLSKPSEKIKAPGDNTNLLSYAKFELEIKEAETVYVLMGKETQADMELERYRITFGSNVRSEFYRLRETSRRAVKLNLESSSCFDDIQEFLSVLDTEGFPELEHLWVENSPGFRTVVDCLESESCHNHFLSLEWLNLFNLNNLERIHNHQLRAESFQRLTTLEVVKCNKLKNIFSFSTYRALPLLQQVYVSSCDNMEEIFAINRREEGINNDEGTDQIEFKQLHSLRLKSLPKLISFCSINGNKDILDTPTPLFNQKVAFPSLEEIETSGMLLSELEMIWPNQLCKDSFCNLKSLEVTKCNKLLTIFQSNMFERITGLESLTVVSIAESLSELQQLDVHHCGVEEIVGDDPREANVAATFVTFSSLEEIEISESNNLKMVWHKRAKESFFNLKSMQVSDCNSLLTILQFSIPRLLTVGVSGCALVEENFDLQKVNFEELYIRGLPKLKHIWNKDPHVKLSFEELPMPKRLSAGYCDLIEEIFDLQNVNFEESHSGAITQQLQELIISSLPKLKHIWNKDPQTELFFNVLYCGQMEEIIAKEGEAKAVVIFVFPEVTSIKLNKLPQLRTFYPGVHSSKWLALKELEVVGCDKMELLASELFSFQENNEESQLEIPAQQPLFLVEKDSFPYLEKLILGGNAIKLMILLGQFSEELICNLKFFEVLDEESVVFPLCILKRVRHLQKLCLISCSYKEIFSYQEDETHVWIDSKLDTVLQKLESLEVEGCHNLIQLWPSSASFQNLTFLRVWHCNGLKNLMTSSTAKSLVQLRKMIIRHCNSMIEVVTKEGDVTEEDEITFSKLRSLKLDDLPKLSCFCSENCTFKLPSLEKLTLYSCPKMKCFSSRDRIRHLQKLHLESSSYKEIFSYEDDETDVENLIKLVPSSVAMD</sequence>
<dbReference type="Pfam" id="PF00931">
    <property type="entry name" value="NB-ARC"/>
    <property type="match status" value="1"/>
</dbReference>
<dbReference type="PANTHER" id="PTHR33463">
    <property type="entry name" value="NB-ARC DOMAIN-CONTAINING PROTEIN-RELATED"/>
    <property type="match status" value="1"/>
</dbReference>
<feature type="domain" description="AAA+ ATPase" evidence="6">
    <location>
        <begin position="175"/>
        <end position="311"/>
    </location>
</feature>
<dbReference type="Gene3D" id="3.80.10.10">
    <property type="entry name" value="Ribonuclease Inhibitor"/>
    <property type="match status" value="4"/>
</dbReference>
<keyword evidence="8" id="KW-1185">Reference proteome</keyword>
<dbReference type="InterPro" id="IPR057135">
    <property type="entry name" value="At4g27190-like_LRR"/>
</dbReference>
<organism evidence="7 8">
    <name type="scientific">Acer yangbiense</name>
    <dbReference type="NCBI Taxonomy" id="1000413"/>
    <lineage>
        <taxon>Eukaryota</taxon>
        <taxon>Viridiplantae</taxon>
        <taxon>Streptophyta</taxon>
        <taxon>Embryophyta</taxon>
        <taxon>Tracheophyta</taxon>
        <taxon>Spermatophyta</taxon>
        <taxon>Magnoliopsida</taxon>
        <taxon>eudicotyledons</taxon>
        <taxon>Gunneridae</taxon>
        <taxon>Pentapetalae</taxon>
        <taxon>rosids</taxon>
        <taxon>malvids</taxon>
        <taxon>Sapindales</taxon>
        <taxon>Sapindaceae</taxon>
        <taxon>Hippocastanoideae</taxon>
        <taxon>Acereae</taxon>
        <taxon>Acer</taxon>
    </lineage>
</organism>
<dbReference type="EMBL" id="VAHF01000003">
    <property type="protein sequence ID" value="TXG65745.1"/>
    <property type="molecule type" value="Genomic_DNA"/>
</dbReference>
<keyword evidence="2" id="KW-0547">Nucleotide-binding</keyword>
<keyword evidence="4" id="KW-0067">ATP-binding</keyword>
<evidence type="ECO:0000256" key="5">
    <source>
        <dbReference type="SAM" id="Coils"/>
    </source>
</evidence>
<evidence type="ECO:0000256" key="1">
    <source>
        <dbReference type="ARBA" id="ARBA00008894"/>
    </source>
</evidence>
<dbReference type="FunFam" id="3.40.50.300:FF:001091">
    <property type="entry name" value="Probable disease resistance protein At1g61300"/>
    <property type="match status" value="1"/>
</dbReference>
<evidence type="ECO:0000313" key="7">
    <source>
        <dbReference type="EMBL" id="TXG65745.1"/>
    </source>
</evidence>
<dbReference type="OrthoDB" id="1898799at2759"/>
<evidence type="ECO:0000256" key="3">
    <source>
        <dbReference type="ARBA" id="ARBA00022821"/>
    </source>
</evidence>
<dbReference type="InterPro" id="IPR002182">
    <property type="entry name" value="NB-ARC"/>
</dbReference>
<dbReference type="Proteomes" id="UP000323000">
    <property type="component" value="Chromosome 3"/>
</dbReference>
<dbReference type="InterPro" id="IPR050905">
    <property type="entry name" value="Plant_NBS-LRR"/>
</dbReference>
<dbReference type="GO" id="GO:0005524">
    <property type="term" value="F:ATP binding"/>
    <property type="evidence" value="ECO:0007669"/>
    <property type="project" value="UniProtKB-KW"/>
</dbReference>
<evidence type="ECO:0000256" key="4">
    <source>
        <dbReference type="ARBA" id="ARBA00022840"/>
    </source>
</evidence>
<dbReference type="InterPro" id="IPR042197">
    <property type="entry name" value="Apaf_helical"/>
</dbReference>
<dbReference type="GO" id="GO:0006952">
    <property type="term" value="P:defense response"/>
    <property type="evidence" value="ECO:0007669"/>
    <property type="project" value="UniProtKB-KW"/>
</dbReference>
<dbReference type="PANTHER" id="PTHR33463:SF198">
    <property type="entry name" value="RPP4C3"/>
    <property type="match status" value="1"/>
</dbReference>
<protein>
    <recommendedName>
        <fullName evidence="6">AAA+ ATPase domain-containing protein</fullName>
    </recommendedName>
</protein>
<evidence type="ECO:0000313" key="8">
    <source>
        <dbReference type="Proteomes" id="UP000323000"/>
    </source>
</evidence>
<dbReference type="SMART" id="SM00382">
    <property type="entry name" value="AAA"/>
    <property type="match status" value="1"/>
</dbReference>
<dbReference type="InterPro" id="IPR027417">
    <property type="entry name" value="P-loop_NTPase"/>
</dbReference>
<dbReference type="Gene3D" id="3.40.50.300">
    <property type="entry name" value="P-loop containing nucleotide triphosphate hydrolases"/>
    <property type="match status" value="1"/>
</dbReference>
<dbReference type="Pfam" id="PF23247">
    <property type="entry name" value="LRR_RPS2"/>
    <property type="match status" value="4"/>
</dbReference>
<dbReference type="InterPro" id="IPR032675">
    <property type="entry name" value="LRR_dom_sf"/>
</dbReference>